<protein>
    <recommendedName>
        <fullName evidence="1">biotin carboxylase</fullName>
        <ecNumber evidence="1">6.3.4.14</ecNumber>
    </recommendedName>
</protein>
<dbReference type="EMBL" id="WNVG01000773">
    <property type="protein sequence ID" value="MDZ5034655.1"/>
    <property type="molecule type" value="Genomic_DNA"/>
</dbReference>
<feature type="domain" description="Biotin carboxylation" evidence="8">
    <location>
        <begin position="1"/>
        <end position="174"/>
    </location>
</feature>
<dbReference type="InterPro" id="IPR051602">
    <property type="entry name" value="ACC_Biotin_Carboxylase"/>
</dbReference>
<comment type="catalytic activity">
    <reaction evidence="5">
        <text>N(6)-biotinyl-L-lysyl-[protein] + hydrogencarbonate + ATP = N(6)-carboxybiotinyl-L-lysyl-[protein] + ADP + phosphate + H(+)</text>
        <dbReference type="Rhea" id="RHEA:13501"/>
        <dbReference type="Rhea" id="RHEA-COMP:10505"/>
        <dbReference type="Rhea" id="RHEA-COMP:10506"/>
        <dbReference type="ChEBI" id="CHEBI:15378"/>
        <dbReference type="ChEBI" id="CHEBI:17544"/>
        <dbReference type="ChEBI" id="CHEBI:30616"/>
        <dbReference type="ChEBI" id="CHEBI:43474"/>
        <dbReference type="ChEBI" id="CHEBI:83144"/>
        <dbReference type="ChEBI" id="CHEBI:83145"/>
        <dbReference type="ChEBI" id="CHEBI:456216"/>
        <dbReference type="EC" id="6.3.4.14"/>
    </reaction>
</comment>
<dbReference type="InterPro" id="IPR011761">
    <property type="entry name" value="ATP-grasp"/>
</dbReference>
<dbReference type="Pfam" id="PF02786">
    <property type="entry name" value="CPSase_L_D2"/>
    <property type="match status" value="1"/>
</dbReference>
<dbReference type="InterPro" id="IPR005479">
    <property type="entry name" value="CPAse_ATP-bd"/>
</dbReference>
<dbReference type="GO" id="GO:0046872">
    <property type="term" value="F:metal ion binding"/>
    <property type="evidence" value="ECO:0007669"/>
    <property type="project" value="InterPro"/>
</dbReference>
<dbReference type="PROSITE" id="PS50979">
    <property type="entry name" value="BC"/>
    <property type="match status" value="1"/>
</dbReference>
<evidence type="ECO:0000256" key="5">
    <source>
        <dbReference type="ARBA" id="ARBA00048600"/>
    </source>
</evidence>
<evidence type="ECO:0000256" key="6">
    <source>
        <dbReference type="PROSITE-ProRule" id="PRU00409"/>
    </source>
</evidence>
<sequence>EDKLREEMGKVAINAARAVNYVNAGTIEFLVDKHRNFYFMEMNTRIQVEHPVTEMITSVDIVKEQIKIANGEELSISQEQVEIKGHAIECRINAENPKKGFAPSPGKIEFLNLPGGNGIRVDTAVYSGYTIPPTYDSMIAKLIAHGKDREEAINKMLRALDEFVIEGIDNNIEF</sequence>
<name>A0AAW9J5H4_CLOPF</name>
<evidence type="ECO:0000259" key="7">
    <source>
        <dbReference type="PROSITE" id="PS50975"/>
    </source>
</evidence>
<reference evidence="9" key="1">
    <citation type="submission" date="2019-11" db="EMBL/GenBank/DDBJ databases">
        <title>Characterization of Clostridium perfringens isolates from swine manure treated agricultural soils.</title>
        <authorList>
            <person name="Wushke S.T."/>
        </authorList>
    </citation>
    <scope>NUCLEOTIDE SEQUENCE</scope>
    <source>
        <strain evidence="9">X15</strain>
    </source>
</reference>
<dbReference type="GO" id="GO:0005524">
    <property type="term" value="F:ATP binding"/>
    <property type="evidence" value="ECO:0007669"/>
    <property type="project" value="UniProtKB-UniRule"/>
</dbReference>
<dbReference type="InterPro" id="IPR011054">
    <property type="entry name" value="Rudment_hybrid_motif"/>
</dbReference>
<keyword evidence="4 6" id="KW-0067">ATP-binding</keyword>
<dbReference type="PROSITE" id="PS50975">
    <property type="entry name" value="ATP_GRASP"/>
    <property type="match status" value="1"/>
</dbReference>
<feature type="non-terminal residue" evidence="9">
    <location>
        <position position="174"/>
    </location>
</feature>
<keyword evidence="3 6" id="KW-0547">Nucleotide-binding</keyword>
<evidence type="ECO:0000259" key="8">
    <source>
        <dbReference type="PROSITE" id="PS50979"/>
    </source>
</evidence>
<dbReference type="Pfam" id="PF02785">
    <property type="entry name" value="Biotin_carb_C"/>
    <property type="match status" value="1"/>
</dbReference>
<dbReference type="AlphaFoldDB" id="A0AAW9J5H4"/>
<evidence type="ECO:0000313" key="9">
    <source>
        <dbReference type="EMBL" id="MDZ5034655.1"/>
    </source>
</evidence>
<evidence type="ECO:0000313" key="10">
    <source>
        <dbReference type="Proteomes" id="UP001289066"/>
    </source>
</evidence>
<dbReference type="EC" id="6.3.4.14" evidence="1"/>
<dbReference type="PANTHER" id="PTHR48095:SF2">
    <property type="entry name" value="BIOTIN CARBOXYLASE, CHLOROPLASTIC"/>
    <property type="match status" value="1"/>
</dbReference>
<feature type="domain" description="ATP-grasp" evidence="7">
    <location>
        <begin position="1"/>
        <end position="70"/>
    </location>
</feature>
<evidence type="ECO:0000256" key="2">
    <source>
        <dbReference type="ARBA" id="ARBA00022598"/>
    </source>
</evidence>
<gene>
    <name evidence="9" type="ORF">GNF81_18340</name>
</gene>
<dbReference type="SUPFAM" id="SSF51246">
    <property type="entry name" value="Rudiment single hybrid motif"/>
    <property type="match status" value="1"/>
</dbReference>
<accession>A0AAW9J5H4</accession>
<evidence type="ECO:0000256" key="1">
    <source>
        <dbReference type="ARBA" id="ARBA00013263"/>
    </source>
</evidence>
<dbReference type="SMART" id="SM00878">
    <property type="entry name" value="Biotin_carb_C"/>
    <property type="match status" value="1"/>
</dbReference>
<comment type="caution">
    <text evidence="9">The sequence shown here is derived from an EMBL/GenBank/DDBJ whole genome shotgun (WGS) entry which is preliminary data.</text>
</comment>
<dbReference type="SUPFAM" id="SSF56059">
    <property type="entry name" value="Glutathione synthetase ATP-binding domain-like"/>
    <property type="match status" value="1"/>
</dbReference>
<organism evidence="9 10">
    <name type="scientific">Clostridium perfringens</name>
    <dbReference type="NCBI Taxonomy" id="1502"/>
    <lineage>
        <taxon>Bacteria</taxon>
        <taxon>Bacillati</taxon>
        <taxon>Bacillota</taxon>
        <taxon>Clostridia</taxon>
        <taxon>Eubacteriales</taxon>
        <taxon>Clostridiaceae</taxon>
        <taxon>Clostridium</taxon>
    </lineage>
</organism>
<dbReference type="InterPro" id="IPR011764">
    <property type="entry name" value="Biotin_carboxylation_dom"/>
</dbReference>
<evidence type="ECO:0000256" key="4">
    <source>
        <dbReference type="ARBA" id="ARBA00022840"/>
    </source>
</evidence>
<dbReference type="PANTHER" id="PTHR48095">
    <property type="entry name" value="PYRUVATE CARBOXYLASE SUBUNIT A"/>
    <property type="match status" value="1"/>
</dbReference>
<evidence type="ECO:0000256" key="3">
    <source>
        <dbReference type="ARBA" id="ARBA00022741"/>
    </source>
</evidence>
<dbReference type="GO" id="GO:0004075">
    <property type="term" value="F:biotin carboxylase activity"/>
    <property type="evidence" value="ECO:0007669"/>
    <property type="project" value="UniProtKB-EC"/>
</dbReference>
<dbReference type="PROSITE" id="PS00867">
    <property type="entry name" value="CPSASE_2"/>
    <property type="match status" value="1"/>
</dbReference>
<keyword evidence="2 9" id="KW-0436">Ligase</keyword>
<proteinExistence type="predicted"/>
<dbReference type="Proteomes" id="UP001289066">
    <property type="component" value="Unassembled WGS sequence"/>
</dbReference>
<feature type="non-terminal residue" evidence="9">
    <location>
        <position position="1"/>
    </location>
</feature>
<dbReference type="Gene3D" id="3.30.470.20">
    <property type="entry name" value="ATP-grasp fold, B domain"/>
    <property type="match status" value="1"/>
</dbReference>
<dbReference type="InterPro" id="IPR005482">
    <property type="entry name" value="Biotin_COase_C"/>
</dbReference>